<evidence type="ECO:0008006" key="3">
    <source>
        <dbReference type="Google" id="ProtNLM"/>
    </source>
</evidence>
<evidence type="ECO:0000313" key="2">
    <source>
        <dbReference type="Proteomes" id="UP000199400"/>
    </source>
</evidence>
<evidence type="ECO:0000313" key="1">
    <source>
        <dbReference type="EMBL" id="SFD49984.1"/>
    </source>
</evidence>
<gene>
    <name evidence="1" type="ORF">SAMN02745121_00273</name>
</gene>
<dbReference type="PROSITE" id="PS51257">
    <property type="entry name" value="PROKAR_LIPOPROTEIN"/>
    <property type="match status" value="1"/>
</dbReference>
<reference evidence="2" key="1">
    <citation type="submission" date="2016-10" db="EMBL/GenBank/DDBJ databases">
        <authorList>
            <person name="Varghese N."/>
            <person name="Submissions S."/>
        </authorList>
    </citation>
    <scope>NUCLEOTIDE SEQUENCE [LARGE SCALE GENOMIC DNA]</scope>
    <source>
        <strain evidence="2">ATCC 25963</strain>
    </source>
</reference>
<proteinExistence type="predicted"/>
<keyword evidence="2" id="KW-1185">Reference proteome</keyword>
<dbReference type="AlphaFoldDB" id="A0A1I1SU56"/>
<sequence length="338" mass="36678">MSWRACGPPIKLSGIRALRSLSFVAAIAACQPEPPAVAFVTDRFDIAPEFDGPLCAGNIPYMEARLSWLEEVLEVEPVGRVRYNWVSDAGEFCDGPLACAIGHTLYGPWSEFEHELVHVIATTSMGRASPFLEEGLAVALTSLSAAPGVPSEWLGRFPHDLETTARGDFYGGAGHFVRFLLDTRGMAPWKRLYAASDYDDSAATLRARFAEAYGESFAEIEAEYLDAAWDAYPPLSGCPAPDLLPWMPSGEFALECDDPAVMRTGPNVMVRPITLGLVTRTVGDFLVAGKRASPDWCPLRPVSIDGLFVGSLEAGLHTATVGAPLDEPKVVRAEFWLR</sequence>
<accession>A0A1I1SU56</accession>
<organism evidence="1 2">
    <name type="scientific">Nannocystis exedens</name>
    <dbReference type="NCBI Taxonomy" id="54"/>
    <lineage>
        <taxon>Bacteria</taxon>
        <taxon>Pseudomonadati</taxon>
        <taxon>Myxococcota</taxon>
        <taxon>Polyangia</taxon>
        <taxon>Nannocystales</taxon>
        <taxon>Nannocystaceae</taxon>
        <taxon>Nannocystis</taxon>
    </lineage>
</organism>
<dbReference type="Proteomes" id="UP000199400">
    <property type="component" value="Unassembled WGS sequence"/>
</dbReference>
<name>A0A1I1SU56_9BACT</name>
<dbReference type="EMBL" id="FOMX01000002">
    <property type="protein sequence ID" value="SFD49984.1"/>
    <property type="molecule type" value="Genomic_DNA"/>
</dbReference>
<protein>
    <recommendedName>
        <fullName evidence="3">Peptidase MA superfamily protein</fullName>
    </recommendedName>
</protein>
<dbReference type="STRING" id="54.SAMN02745121_00273"/>